<evidence type="ECO:0000313" key="2">
    <source>
        <dbReference type="EMBL" id="TGO57426.1"/>
    </source>
</evidence>
<feature type="domain" description="Heterokaryon incompatibility" evidence="1">
    <location>
        <begin position="50"/>
        <end position="181"/>
    </location>
</feature>
<dbReference type="Proteomes" id="UP000297452">
    <property type="component" value="Unassembled WGS sequence"/>
</dbReference>
<dbReference type="InterPro" id="IPR055530">
    <property type="entry name" value="DUF7104"/>
</dbReference>
<organism evidence="2 3">
    <name type="scientific">Botryotinia narcissicola</name>
    <dbReference type="NCBI Taxonomy" id="278944"/>
    <lineage>
        <taxon>Eukaryota</taxon>
        <taxon>Fungi</taxon>
        <taxon>Dikarya</taxon>
        <taxon>Ascomycota</taxon>
        <taxon>Pezizomycotina</taxon>
        <taxon>Leotiomycetes</taxon>
        <taxon>Helotiales</taxon>
        <taxon>Sclerotiniaceae</taxon>
        <taxon>Botryotinia</taxon>
    </lineage>
</organism>
<dbReference type="InterPro" id="IPR010730">
    <property type="entry name" value="HET"/>
</dbReference>
<dbReference type="Pfam" id="PF06985">
    <property type="entry name" value="HET"/>
    <property type="match status" value="1"/>
</dbReference>
<dbReference type="InterPro" id="IPR011990">
    <property type="entry name" value="TPR-like_helical_dom_sf"/>
</dbReference>
<dbReference type="OrthoDB" id="194358at2759"/>
<protein>
    <recommendedName>
        <fullName evidence="1">Heterokaryon incompatibility domain-containing protein</fullName>
    </recommendedName>
</protein>
<dbReference type="EMBL" id="PQXJ01000201">
    <property type="protein sequence ID" value="TGO57426.1"/>
    <property type="molecule type" value="Genomic_DNA"/>
</dbReference>
<gene>
    <name evidence="2" type="ORF">BOTNAR_0201g00120</name>
</gene>
<reference evidence="2 3" key="1">
    <citation type="submission" date="2017-12" db="EMBL/GenBank/DDBJ databases">
        <title>Comparative genomics of Botrytis spp.</title>
        <authorList>
            <person name="Valero-Jimenez C.A."/>
            <person name="Tapia P."/>
            <person name="Veloso J."/>
            <person name="Silva-Moreno E."/>
            <person name="Staats M."/>
            <person name="Valdes J.H."/>
            <person name="Van Kan J.A.L."/>
        </authorList>
    </citation>
    <scope>NUCLEOTIDE SEQUENCE [LARGE SCALE GENOMIC DNA]</scope>
    <source>
        <strain evidence="2 3">MUCL2120</strain>
    </source>
</reference>
<dbReference type="Gene3D" id="1.25.40.10">
    <property type="entry name" value="Tetratricopeptide repeat domain"/>
    <property type="match status" value="1"/>
</dbReference>
<accession>A0A4Z1I7I9</accession>
<proteinExistence type="predicted"/>
<evidence type="ECO:0000313" key="3">
    <source>
        <dbReference type="Proteomes" id="UP000297452"/>
    </source>
</evidence>
<dbReference type="Pfam" id="PF23397">
    <property type="entry name" value="DUF7104"/>
    <property type="match status" value="8"/>
</dbReference>
<comment type="caution">
    <text evidence="2">The sequence shown here is derived from an EMBL/GenBank/DDBJ whole genome shotgun (WGS) entry which is preliminary data.</text>
</comment>
<dbReference type="InterPro" id="IPR052895">
    <property type="entry name" value="HetReg/Transcr_Mod"/>
</dbReference>
<dbReference type="PANTHER" id="PTHR24148">
    <property type="entry name" value="ANKYRIN REPEAT DOMAIN-CONTAINING PROTEIN 39 HOMOLOG-RELATED"/>
    <property type="match status" value="1"/>
</dbReference>
<dbReference type="Gene3D" id="1.20.5.340">
    <property type="match status" value="2"/>
</dbReference>
<evidence type="ECO:0000259" key="1">
    <source>
        <dbReference type="Pfam" id="PF06985"/>
    </source>
</evidence>
<name>A0A4Z1I7I9_9HELO</name>
<keyword evidence="3" id="KW-1185">Reference proteome</keyword>
<sequence length="856" mass="97378">MSQSLYSSLSLESNTIRLLRILPNENEGADIKCTLFVYPLHDSGSGNHRYEALSYVWGDADNARSICVNGHRLTVRANLHIALSRLREPGLDRIIWIDAICINQEDLNERGHQVQLMAKIYSKASQVVIWLGDAADNSERALEETVITAKYSRVSSSKILRKAILALLQWSWFRRIWVLQEVAAARHILIMFGLVEIDGHAFCSGLNLWKDSFEAYPKLQSLIRSMIYLMKEANFRLKYANSSSDSFSLNIRPLSELIDTYYVRESIDDLDKVHCDDHFSVIMIAATPSGFKSGSKSKWDDVLRSITTFPRDLLLAWDVGGASEEVKIDEIQAADKDIELSEEMYESLDAKIYVVAEGCSELGRSSEAKESYDIDEHSIEEEYSEAESYWEAGEHLNLDGYSETGSRTWDNPIRMRSVALISEDLGLYADSEKLFLQRIWTRKQLQGVEHPQTLICIADLQSLYRDQGHLKETEELEAMKHLLETGESAAQVSKEDVVKIASLPSCKAMMLLLERRGGLVPITEKAVKTAAANKNCGSDMMKLFLKNRDDLLITEEIIQAAVGNMTERYSIMNLLFDQRKDQILITEEIIKVVAMNNREECFDMMKFLFEKIGNQIPITEEIIKIAAANEFQGDLMLGYLFERGWNQIPITEVTVNAAIGEYAGRGIILRYLFERDVNQIPITEEKFKAAAGNHLGGVILKYPFGRSWKIPITEEKLKDAVDYQCGGYTILKYLFEKSRNKISITEETVKTAAGNDWEGRNLMELFFEKEGNQLPITEDVLKAAAGNEKNVYQLMDLFFNREGNQLSITEEVLKTAAGNDLDGDHIMKLFFEKKRGSNSDYRRDSQSSSREYIRRI</sequence>
<dbReference type="AlphaFoldDB" id="A0A4Z1I7I9"/>
<dbReference type="STRING" id="278944.A0A4Z1I7I9"/>
<dbReference type="PANTHER" id="PTHR24148:SF78">
    <property type="entry name" value="HETEROKARYON INCOMPATIBILITY DOMAIN-CONTAINING PROTEIN"/>
    <property type="match status" value="1"/>
</dbReference>